<reference evidence="1" key="1">
    <citation type="submission" date="2021-03" db="EMBL/GenBank/DDBJ databases">
        <title>Human Oral Microbial Genomes.</title>
        <authorList>
            <person name="Johnston C.D."/>
            <person name="Chen T."/>
            <person name="Dewhirst F.E."/>
        </authorList>
    </citation>
    <scope>NUCLEOTIDE SEQUENCE</scope>
    <source>
        <strain evidence="1">F0714</strain>
    </source>
</reference>
<dbReference type="RefSeq" id="WP_123823748.1">
    <property type="nucleotide sequence ID" value="NZ_CP040007.1"/>
</dbReference>
<dbReference type="AlphaFoldDB" id="A0AB37HVD6"/>
<evidence type="ECO:0000313" key="1">
    <source>
        <dbReference type="EMBL" id="QUC10051.1"/>
    </source>
</evidence>
<name>A0AB37HVD6_9ACTN</name>
<evidence type="ECO:0000313" key="2">
    <source>
        <dbReference type="Proteomes" id="UP000677180"/>
    </source>
</evidence>
<dbReference type="EMBL" id="CP072385">
    <property type="protein sequence ID" value="QUC10051.1"/>
    <property type="molecule type" value="Genomic_DNA"/>
</dbReference>
<organism evidence="1 2">
    <name type="scientific">Arachnia propionica</name>
    <dbReference type="NCBI Taxonomy" id="1750"/>
    <lineage>
        <taxon>Bacteria</taxon>
        <taxon>Bacillati</taxon>
        <taxon>Actinomycetota</taxon>
        <taxon>Actinomycetes</taxon>
        <taxon>Propionibacteriales</taxon>
        <taxon>Propionibacteriaceae</taxon>
        <taxon>Arachnia</taxon>
    </lineage>
</organism>
<dbReference type="InterPro" id="IPR012347">
    <property type="entry name" value="Ferritin-like"/>
</dbReference>
<dbReference type="PROSITE" id="PS51257">
    <property type="entry name" value="PROKAR_LIPOPROTEIN"/>
    <property type="match status" value="1"/>
</dbReference>
<sequence>MPLTRRHLFAGLGALVFTSCAPEPVVDNPIASPKPSQDPGVSALSAAVTELSGAVSRQSDPWRAAALAQTSAWQGRLLATDPLVGGEPVFPEASLSPSVSQSSDPGVGLTAATQLVMDAATKALEEAQHQPMRLLHLSVLLAAKGLTNPDALPGEVTNEPYQYQDVADKTALGTALTHVWALLQALEKGLGLTPPKDSQHAVLLARHTELKDLRDRLIAVLGTDRPRQDGHYELPSITDAASLQAAQTVLELKLLDGLAGAVAAAGEKDWLNEALAQVPRVQALGGKLPAWPGWVHS</sequence>
<evidence type="ECO:0008006" key="3">
    <source>
        <dbReference type="Google" id="ProtNLM"/>
    </source>
</evidence>
<protein>
    <recommendedName>
        <fullName evidence="3">DUF4439 domain-containing protein</fullName>
    </recommendedName>
</protein>
<accession>A0AB37HVD6</accession>
<dbReference type="Proteomes" id="UP000677180">
    <property type="component" value="Chromosome"/>
</dbReference>
<proteinExistence type="predicted"/>
<dbReference type="Gene3D" id="1.20.1260.10">
    <property type="match status" value="1"/>
</dbReference>
<gene>
    <name evidence="1" type="ORF">J5A53_09520</name>
</gene>